<dbReference type="RefSeq" id="WP_265766821.1">
    <property type="nucleotide sequence ID" value="NZ_JAGGJA010000009.1"/>
</dbReference>
<keyword evidence="5" id="KW-1185">Reference proteome</keyword>
<gene>
    <name evidence="4" type="ORF">J6I44_14305</name>
</gene>
<dbReference type="PANTHER" id="PTHR11461">
    <property type="entry name" value="SERINE PROTEASE INHIBITOR, SERPIN"/>
    <property type="match status" value="1"/>
</dbReference>
<comment type="caution">
    <text evidence="4">The sequence shown here is derived from an EMBL/GenBank/DDBJ whole genome shotgun (WGS) entry which is preliminary data.</text>
</comment>
<evidence type="ECO:0000256" key="2">
    <source>
        <dbReference type="SAM" id="SignalP"/>
    </source>
</evidence>
<dbReference type="Gene3D" id="3.30.497.10">
    <property type="entry name" value="Antithrombin, subunit I, domain 2"/>
    <property type="match status" value="1"/>
</dbReference>
<keyword evidence="2" id="KW-0732">Signal</keyword>
<reference evidence="4 5" key="1">
    <citation type="submission" date="2021-03" db="EMBL/GenBank/DDBJ databases">
        <title>Aliifodinibius sp. nov., a new bacterium isolated from saline soil.</title>
        <authorList>
            <person name="Galisteo C."/>
            <person name="De La Haba R."/>
            <person name="Sanchez-Porro C."/>
            <person name="Ventosa A."/>
        </authorList>
    </citation>
    <scope>NUCLEOTIDE SEQUENCE [LARGE SCALE GENOMIC DNA]</scope>
    <source>
        <strain evidence="4 5">1BSP15-2V2</strain>
    </source>
</reference>
<organism evidence="4 5">
    <name type="scientific">Fodinibius salsisoli</name>
    <dbReference type="NCBI Taxonomy" id="2820877"/>
    <lineage>
        <taxon>Bacteria</taxon>
        <taxon>Pseudomonadati</taxon>
        <taxon>Balneolota</taxon>
        <taxon>Balneolia</taxon>
        <taxon>Balneolales</taxon>
        <taxon>Balneolaceae</taxon>
        <taxon>Fodinibius</taxon>
    </lineage>
</organism>
<evidence type="ECO:0000313" key="5">
    <source>
        <dbReference type="Proteomes" id="UP001207918"/>
    </source>
</evidence>
<evidence type="ECO:0000259" key="3">
    <source>
        <dbReference type="SMART" id="SM00093"/>
    </source>
</evidence>
<dbReference type="InterPro" id="IPR042178">
    <property type="entry name" value="Serpin_sf_1"/>
</dbReference>
<evidence type="ECO:0000256" key="1">
    <source>
        <dbReference type="RuleBase" id="RU000411"/>
    </source>
</evidence>
<dbReference type="PROSITE" id="PS00284">
    <property type="entry name" value="SERPIN"/>
    <property type="match status" value="1"/>
</dbReference>
<proteinExistence type="inferred from homology"/>
<dbReference type="SUPFAM" id="SSF56574">
    <property type="entry name" value="Serpins"/>
    <property type="match status" value="1"/>
</dbReference>
<sequence length="410" mass="45664">MKKEALALFIIVFCLAGCSSLFSDEKQADKKKELPRELTTHEKQIVSSGNAFSFNIFRKVVADETDKNIFISPLSISMALGMTLNGAAGSTRAGMKETLDMSEMELQEINQSYQTLISLLLGADPKVKMRIGNSLWGRKGFDISQSFKDTLKTYFGARVDSLDFSNPSSVDTINGWVEEQTNGRIEQIIEEIPPNMVLYLINAIYFKADWLYQFDSEDTQPEDFHLEDGSTVQVDMMNKKIPVATYTSEKVAMADLAYSDSLFTMTILMSGDSETSIEDFVQESLTASNVTSWIGQLKSRHIMTGVPKFESDYKKKLNDILIAMGMDEAFDGRADFSKINPHAALRISEVMHKANIIVNEEGSEAAAVTSVGIVETASSSFIVNRPFVYLIRERTSGTILFMGMMKDPSQ</sequence>
<comment type="similarity">
    <text evidence="1">Belongs to the serpin family.</text>
</comment>
<feature type="signal peptide" evidence="2">
    <location>
        <begin position="1"/>
        <end position="23"/>
    </location>
</feature>
<dbReference type="Gene3D" id="2.30.39.10">
    <property type="entry name" value="Alpha-1-antitrypsin, domain 1"/>
    <property type="match status" value="1"/>
</dbReference>
<dbReference type="InterPro" id="IPR023796">
    <property type="entry name" value="Serpin_dom"/>
</dbReference>
<dbReference type="Pfam" id="PF00079">
    <property type="entry name" value="Serpin"/>
    <property type="match status" value="1"/>
</dbReference>
<dbReference type="PANTHER" id="PTHR11461:SF211">
    <property type="entry name" value="GH10112P-RELATED"/>
    <property type="match status" value="1"/>
</dbReference>
<evidence type="ECO:0000313" key="4">
    <source>
        <dbReference type="EMBL" id="MCW9708035.1"/>
    </source>
</evidence>
<feature type="chain" id="PRO_5045249440" evidence="2">
    <location>
        <begin position="24"/>
        <end position="410"/>
    </location>
</feature>
<dbReference type="CDD" id="cd19588">
    <property type="entry name" value="serpin_miropin-like"/>
    <property type="match status" value="1"/>
</dbReference>
<dbReference type="InterPro" id="IPR042185">
    <property type="entry name" value="Serpin_sf_2"/>
</dbReference>
<feature type="domain" description="Serpin" evidence="3">
    <location>
        <begin position="54"/>
        <end position="408"/>
    </location>
</feature>
<dbReference type="InterPro" id="IPR000215">
    <property type="entry name" value="Serpin_fam"/>
</dbReference>
<dbReference type="InterPro" id="IPR023795">
    <property type="entry name" value="Serpin_CS"/>
</dbReference>
<dbReference type="InterPro" id="IPR036186">
    <property type="entry name" value="Serpin_sf"/>
</dbReference>
<dbReference type="Proteomes" id="UP001207918">
    <property type="component" value="Unassembled WGS sequence"/>
</dbReference>
<protein>
    <submittedName>
        <fullName evidence="4">Serpin family protein</fullName>
    </submittedName>
</protein>
<dbReference type="SMART" id="SM00093">
    <property type="entry name" value="SERPIN"/>
    <property type="match status" value="1"/>
</dbReference>
<accession>A0ABT3PQB0</accession>
<name>A0ABT3PQB0_9BACT</name>
<dbReference type="EMBL" id="JAGGJA010000009">
    <property type="protein sequence ID" value="MCW9708035.1"/>
    <property type="molecule type" value="Genomic_DNA"/>
</dbReference>